<name>A0A1E5NYF8_9ACTN</name>
<accession>A0A1E5NYF8</accession>
<dbReference type="Proteomes" id="UP000095759">
    <property type="component" value="Unassembled WGS sequence"/>
</dbReference>
<sequence length="94" mass="9918">MGNTTIQVTKQTRDHLAELAGERGLSIGQLVDALATAEPTAAQRAEQVAAARAHAREVIGVDVSDEEFATLDVLGNLRRIAAEKVLAMPGRDVA</sequence>
<dbReference type="OrthoDB" id="3872469at2"/>
<evidence type="ECO:0000313" key="2">
    <source>
        <dbReference type="Proteomes" id="UP000095759"/>
    </source>
</evidence>
<dbReference type="RefSeq" id="WP_069931119.1">
    <property type="nucleotide sequence ID" value="NZ_MEHI01000005.1"/>
</dbReference>
<comment type="caution">
    <text evidence="1">The sequence shown here is derived from an EMBL/GenBank/DDBJ whole genome shotgun (WGS) entry which is preliminary data.</text>
</comment>
<evidence type="ECO:0000313" key="1">
    <source>
        <dbReference type="EMBL" id="OEJ21317.1"/>
    </source>
</evidence>
<dbReference type="STRING" id="285458.BGM19_37695"/>
<gene>
    <name evidence="1" type="ORF">AS594_37610</name>
</gene>
<dbReference type="EMBL" id="MEHJ01000002">
    <property type="protein sequence ID" value="OEJ21317.1"/>
    <property type="molecule type" value="Genomic_DNA"/>
</dbReference>
<keyword evidence="2" id="KW-1185">Reference proteome</keyword>
<proteinExistence type="predicted"/>
<protein>
    <submittedName>
        <fullName evidence="1">Uncharacterized protein</fullName>
    </submittedName>
</protein>
<dbReference type="AlphaFoldDB" id="A0A1E5NYF8"/>
<organism evidence="1 2">
    <name type="scientific">Streptomyces agglomeratus</name>
    <dbReference type="NCBI Taxonomy" id="285458"/>
    <lineage>
        <taxon>Bacteria</taxon>
        <taxon>Bacillati</taxon>
        <taxon>Actinomycetota</taxon>
        <taxon>Actinomycetes</taxon>
        <taxon>Kitasatosporales</taxon>
        <taxon>Streptomycetaceae</taxon>
        <taxon>Streptomyces</taxon>
    </lineage>
</organism>
<reference evidence="1 2" key="1">
    <citation type="submission" date="2016-08" db="EMBL/GenBank/DDBJ databases">
        <title>Complete genome sequence of Streptomyces agglomeratus strain 6-3-2, a novel anti-MRSA actinomycete isolated from Wuli of Tebit, China.</title>
        <authorList>
            <person name="Chen X."/>
        </authorList>
    </citation>
    <scope>NUCLEOTIDE SEQUENCE [LARGE SCALE GENOMIC DNA]</scope>
    <source>
        <strain evidence="1 2">6-3-2</strain>
    </source>
</reference>